<gene>
    <name evidence="1" type="ORF">DPMN_105460</name>
</gene>
<dbReference type="AlphaFoldDB" id="A0A9D4HCF4"/>
<comment type="caution">
    <text evidence="1">The sequence shown here is derived from an EMBL/GenBank/DDBJ whole genome shotgun (WGS) entry which is preliminary data.</text>
</comment>
<evidence type="ECO:0000313" key="1">
    <source>
        <dbReference type="EMBL" id="KAH3832182.1"/>
    </source>
</evidence>
<keyword evidence="2" id="KW-1185">Reference proteome</keyword>
<protein>
    <submittedName>
        <fullName evidence="1">Uncharacterized protein</fullName>
    </submittedName>
</protein>
<evidence type="ECO:0000313" key="2">
    <source>
        <dbReference type="Proteomes" id="UP000828390"/>
    </source>
</evidence>
<dbReference type="Proteomes" id="UP000828390">
    <property type="component" value="Unassembled WGS sequence"/>
</dbReference>
<accession>A0A9D4HCF4</accession>
<sequence length="79" mass="8960">MIGSDHLETLGDVILGDVVPIEADLFLGIVGIKLVVMLHVNSVALTTLFLHSPFLFRILMLLYPIYQIQFPVKHYQRLL</sequence>
<reference evidence="1" key="1">
    <citation type="journal article" date="2019" name="bioRxiv">
        <title>The Genome of the Zebra Mussel, Dreissena polymorpha: A Resource for Invasive Species Research.</title>
        <authorList>
            <person name="McCartney M.A."/>
            <person name="Auch B."/>
            <person name="Kono T."/>
            <person name="Mallez S."/>
            <person name="Zhang Y."/>
            <person name="Obille A."/>
            <person name="Becker A."/>
            <person name="Abrahante J.E."/>
            <person name="Garbe J."/>
            <person name="Badalamenti J.P."/>
            <person name="Herman A."/>
            <person name="Mangelson H."/>
            <person name="Liachko I."/>
            <person name="Sullivan S."/>
            <person name="Sone E.D."/>
            <person name="Koren S."/>
            <person name="Silverstein K.A.T."/>
            <person name="Beckman K.B."/>
            <person name="Gohl D.M."/>
        </authorList>
    </citation>
    <scope>NUCLEOTIDE SEQUENCE</scope>
    <source>
        <strain evidence="1">Duluth1</strain>
        <tissue evidence="1">Whole animal</tissue>
    </source>
</reference>
<proteinExistence type="predicted"/>
<organism evidence="1 2">
    <name type="scientific">Dreissena polymorpha</name>
    <name type="common">Zebra mussel</name>
    <name type="synonym">Mytilus polymorpha</name>
    <dbReference type="NCBI Taxonomy" id="45954"/>
    <lineage>
        <taxon>Eukaryota</taxon>
        <taxon>Metazoa</taxon>
        <taxon>Spiralia</taxon>
        <taxon>Lophotrochozoa</taxon>
        <taxon>Mollusca</taxon>
        <taxon>Bivalvia</taxon>
        <taxon>Autobranchia</taxon>
        <taxon>Heteroconchia</taxon>
        <taxon>Euheterodonta</taxon>
        <taxon>Imparidentia</taxon>
        <taxon>Neoheterodontei</taxon>
        <taxon>Myida</taxon>
        <taxon>Dreissenoidea</taxon>
        <taxon>Dreissenidae</taxon>
        <taxon>Dreissena</taxon>
    </lineage>
</organism>
<dbReference type="EMBL" id="JAIWYP010000004">
    <property type="protein sequence ID" value="KAH3832182.1"/>
    <property type="molecule type" value="Genomic_DNA"/>
</dbReference>
<name>A0A9D4HCF4_DREPO</name>
<reference evidence="1" key="2">
    <citation type="submission" date="2020-11" db="EMBL/GenBank/DDBJ databases">
        <authorList>
            <person name="McCartney M.A."/>
            <person name="Auch B."/>
            <person name="Kono T."/>
            <person name="Mallez S."/>
            <person name="Becker A."/>
            <person name="Gohl D.M."/>
            <person name="Silverstein K.A.T."/>
            <person name="Koren S."/>
            <person name="Bechman K.B."/>
            <person name="Herman A."/>
            <person name="Abrahante J.E."/>
            <person name="Garbe J."/>
        </authorList>
    </citation>
    <scope>NUCLEOTIDE SEQUENCE</scope>
    <source>
        <strain evidence="1">Duluth1</strain>
        <tissue evidence="1">Whole animal</tissue>
    </source>
</reference>